<dbReference type="OrthoDB" id="5730382at2"/>
<name>A0A366X6L9_9RHOB</name>
<dbReference type="PANTHER" id="PTHR43684">
    <property type="match status" value="1"/>
</dbReference>
<dbReference type="SUPFAM" id="SSF52096">
    <property type="entry name" value="ClpP/crotonase"/>
    <property type="match status" value="1"/>
</dbReference>
<dbReference type="Gene3D" id="3.90.226.10">
    <property type="entry name" value="2-enoyl-CoA Hydratase, Chain A, domain 1"/>
    <property type="match status" value="1"/>
</dbReference>
<organism evidence="4 5">
    <name type="scientific">Phaeobacter gallaeciensis</name>
    <dbReference type="NCBI Taxonomy" id="60890"/>
    <lineage>
        <taxon>Bacteria</taxon>
        <taxon>Pseudomonadati</taxon>
        <taxon>Pseudomonadota</taxon>
        <taxon>Alphaproteobacteria</taxon>
        <taxon>Rhodobacterales</taxon>
        <taxon>Roseobacteraceae</taxon>
        <taxon>Phaeobacter</taxon>
    </lineage>
</organism>
<dbReference type="GO" id="GO:0004165">
    <property type="term" value="F:delta(3)-delta(2)-enoyl-CoA isomerase activity"/>
    <property type="evidence" value="ECO:0007669"/>
    <property type="project" value="UniProtKB-ARBA"/>
</dbReference>
<dbReference type="EMBL" id="QOCE01000011">
    <property type="protein sequence ID" value="RBW60537.1"/>
    <property type="molecule type" value="Genomic_DNA"/>
</dbReference>
<keyword evidence="3" id="KW-0413">Isomerase</keyword>
<evidence type="ECO:0000313" key="4">
    <source>
        <dbReference type="EMBL" id="RBW60537.1"/>
    </source>
</evidence>
<gene>
    <name evidence="4" type="ORF">DS909_03685</name>
</gene>
<evidence type="ECO:0000256" key="2">
    <source>
        <dbReference type="ARBA" id="ARBA00023140"/>
    </source>
</evidence>
<keyword evidence="2" id="KW-0576">Peroxisome</keyword>
<accession>A0A366X6L9</accession>
<evidence type="ECO:0000313" key="5">
    <source>
        <dbReference type="Proteomes" id="UP000252706"/>
    </source>
</evidence>
<proteinExistence type="predicted"/>
<dbReference type="CDD" id="cd06558">
    <property type="entry name" value="crotonase-like"/>
    <property type="match status" value="1"/>
</dbReference>
<dbReference type="InterPro" id="IPR051053">
    <property type="entry name" value="ECH/Chromodomain_protein"/>
</dbReference>
<dbReference type="InterPro" id="IPR029045">
    <property type="entry name" value="ClpP/crotonase-like_dom_sf"/>
</dbReference>
<dbReference type="InterPro" id="IPR001753">
    <property type="entry name" value="Enoyl-CoA_hydra/iso"/>
</dbReference>
<reference evidence="4 5" key="1">
    <citation type="submission" date="2018-07" db="EMBL/GenBank/DDBJ databases">
        <title>Modular assembly of carbohydrate-degrading microbial communities in the ocean.</title>
        <authorList>
            <person name="Enke T.N."/>
            <person name="Datta M.S."/>
            <person name="Schwartzman J.A."/>
            <person name="Cermak N."/>
            <person name="Schmitz D.A."/>
            <person name="Barrere J."/>
            <person name="Cordero O.X."/>
        </authorList>
    </citation>
    <scope>NUCLEOTIDE SEQUENCE [LARGE SCALE GENOMIC DNA]</scope>
    <source>
        <strain evidence="4 5">C3M10</strain>
    </source>
</reference>
<dbReference type="AlphaFoldDB" id="A0A366X6L9"/>
<evidence type="ECO:0000256" key="3">
    <source>
        <dbReference type="ARBA" id="ARBA00023235"/>
    </source>
</evidence>
<evidence type="ECO:0000256" key="1">
    <source>
        <dbReference type="ARBA" id="ARBA00004275"/>
    </source>
</evidence>
<dbReference type="RefSeq" id="WP_113822087.1">
    <property type="nucleotide sequence ID" value="NZ_QOCE01000011.1"/>
</dbReference>
<protein>
    <submittedName>
        <fullName evidence="4">Enoyl-CoA hydratase</fullName>
    </submittedName>
</protein>
<comment type="subcellular location">
    <subcellularLocation>
        <location evidence="1">Peroxisome</location>
    </subcellularLocation>
</comment>
<sequence>MTDNILITTEVRVTTVTIDRQDKKNAITQAMYGAMADAIEEYGQTDTARALILTGAGDMFTAGNDLQDFSIQGSGKSEEMPPVGRFLNAIRDCPKPLIAAVNGPGIGIGLTMLLHCDLVYAGQSATFGAPFVKLGLVPEAGASILLPASVGMAVANDILLAGRTLTADEAHSYGLVARVFADADLMTEVQAIAQSVAQSAPVALRRSKALIRNQKDQIADHMAAEISVFVEQLKSPDFAESVAALMQKRAPNYG</sequence>
<comment type="caution">
    <text evidence="4">The sequence shown here is derived from an EMBL/GenBank/DDBJ whole genome shotgun (WGS) entry which is preliminary data.</text>
</comment>
<dbReference type="Proteomes" id="UP000252706">
    <property type="component" value="Unassembled WGS sequence"/>
</dbReference>
<dbReference type="Pfam" id="PF00378">
    <property type="entry name" value="ECH_1"/>
    <property type="match status" value="1"/>
</dbReference>
<dbReference type="PANTHER" id="PTHR43684:SF1">
    <property type="entry name" value="ENOYL-COA DELTA ISOMERASE 2"/>
    <property type="match status" value="1"/>
</dbReference>